<name>A0A0C2N189_THEKT</name>
<gene>
    <name evidence="1" type="ORF">RF11_04505</name>
</gene>
<evidence type="ECO:0000313" key="1">
    <source>
        <dbReference type="EMBL" id="KII67632.1"/>
    </source>
</evidence>
<dbReference type="OrthoDB" id="6498708at2759"/>
<proteinExistence type="predicted"/>
<dbReference type="AlphaFoldDB" id="A0A0C2N189"/>
<dbReference type="EMBL" id="JWZT01003124">
    <property type="protein sequence ID" value="KII67632.1"/>
    <property type="molecule type" value="Genomic_DNA"/>
</dbReference>
<reference evidence="1 2" key="1">
    <citation type="journal article" date="2014" name="Genome Biol. Evol.">
        <title>The genome of the myxosporean Thelohanellus kitauei shows adaptations to nutrient acquisition within its fish host.</title>
        <authorList>
            <person name="Yang Y."/>
            <person name="Xiong J."/>
            <person name="Zhou Z."/>
            <person name="Huo F."/>
            <person name="Miao W."/>
            <person name="Ran C."/>
            <person name="Liu Y."/>
            <person name="Zhang J."/>
            <person name="Feng J."/>
            <person name="Wang M."/>
            <person name="Wang M."/>
            <person name="Wang L."/>
            <person name="Yao B."/>
        </authorList>
    </citation>
    <scope>NUCLEOTIDE SEQUENCE [LARGE SCALE GENOMIC DNA]</scope>
    <source>
        <strain evidence="1">Wuqing</strain>
    </source>
</reference>
<accession>A0A0C2N189</accession>
<dbReference type="Gene3D" id="3.30.420.10">
    <property type="entry name" value="Ribonuclease H-like superfamily/Ribonuclease H"/>
    <property type="match status" value="1"/>
</dbReference>
<evidence type="ECO:0008006" key="3">
    <source>
        <dbReference type="Google" id="ProtNLM"/>
    </source>
</evidence>
<evidence type="ECO:0000313" key="2">
    <source>
        <dbReference type="Proteomes" id="UP000031668"/>
    </source>
</evidence>
<sequence length="109" mass="12593">MNQVITTLGNTEKFTFVIDTNFHHMANLIEGNIHDTRFLPPYSLFLNPCEEDFSQLKSYVRRETAPLGTDDLMGRMRDACGHVTSEHLTNYIGHAYSNFEDRLLLKDIK</sequence>
<organism evidence="1 2">
    <name type="scientific">Thelohanellus kitauei</name>
    <name type="common">Myxosporean</name>
    <dbReference type="NCBI Taxonomy" id="669202"/>
    <lineage>
        <taxon>Eukaryota</taxon>
        <taxon>Metazoa</taxon>
        <taxon>Cnidaria</taxon>
        <taxon>Myxozoa</taxon>
        <taxon>Myxosporea</taxon>
        <taxon>Bivalvulida</taxon>
        <taxon>Platysporina</taxon>
        <taxon>Myxobolidae</taxon>
        <taxon>Thelohanellus</taxon>
    </lineage>
</organism>
<keyword evidence="2" id="KW-1185">Reference proteome</keyword>
<dbReference type="GO" id="GO:0003676">
    <property type="term" value="F:nucleic acid binding"/>
    <property type="evidence" value="ECO:0007669"/>
    <property type="project" value="InterPro"/>
</dbReference>
<dbReference type="Proteomes" id="UP000031668">
    <property type="component" value="Unassembled WGS sequence"/>
</dbReference>
<dbReference type="InterPro" id="IPR036397">
    <property type="entry name" value="RNaseH_sf"/>
</dbReference>
<protein>
    <recommendedName>
        <fullName evidence="3">Tc1-like transposase DDE domain-containing protein</fullName>
    </recommendedName>
</protein>
<comment type="caution">
    <text evidence="1">The sequence shown here is derived from an EMBL/GenBank/DDBJ whole genome shotgun (WGS) entry which is preliminary data.</text>
</comment>